<evidence type="ECO:0000259" key="8">
    <source>
        <dbReference type="Pfam" id="PF01431"/>
    </source>
</evidence>
<evidence type="ECO:0000313" key="10">
    <source>
        <dbReference type="EMBL" id="MFD1890212.1"/>
    </source>
</evidence>
<dbReference type="InterPro" id="IPR024079">
    <property type="entry name" value="MetalloPept_cat_dom_sf"/>
</dbReference>
<evidence type="ECO:0000256" key="5">
    <source>
        <dbReference type="ARBA" id="ARBA00022801"/>
    </source>
</evidence>
<keyword evidence="5" id="KW-0378">Hydrolase</keyword>
<proteinExistence type="inferred from homology"/>
<evidence type="ECO:0000313" key="11">
    <source>
        <dbReference type="Proteomes" id="UP001597326"/>
    </source>
</evidence>
<keyword evidence="6" id="KW-0862">Zinc</keyword>
<keyword evidence="3" id="KW-0645">Protease</keyword>
<dbReference type="Gene3D" id="3.40.390.10">
    <property type="entry name" value="Collagenase (Catalytic Domain)"/>
    <property type="match status" value="1"/>
</dbReference>
<dbReference type="RefSeq" id="WP_343873216.1">
    <property type="nucleotide sequence ID" value="NZ_BAAAIX010000014.1"/>
</dbReference>
<keyword evidence="4" id="KW-0479">Metal-binding</keyword>
<gene>
    <name evidence="10" type="ORF">ACFSCS_08445</name>
</gene>
<comment type="similarity">
    <text evidence="2">Belongs to the peptidase M13 family.</text>
</comment>
<dbReference type="Pfam" id="PF05649">
    <property type="entry name" value="Peptidase_M13_N"/>
    <property type="match status" value="1"/>
</dbReference>
<sequence>MTTTQNTLPRPQDDFFRHVNGTYLASTRIDADKSSAGSFVDLADGAQRAVRELIDELAANRKPQAEVRDERDKVAALYADYLDEAAVESASASALSEQLARVEAITDLDALARHWGWSLRHGTASVVNLFVDSDMGDPRVYAPFWVQSGLGLPDRDYYLAEEHAEIRSAYLAHVERMLALAGVEQAASQAQQVLLLETEIAQCHWDRVRNREMTQRYNPMSFTELAELAPGLRLRQVAEGAGIDGQALGEQHIVCQPSFFSEVAELVTEERIGQWLAWARWAMVNSLAPWLGAEMVDADFDFYSRTLNGIEQNKPRWKRGVALVESYLGDALGKLYVERHFPASSKARMDVMVQHLLQAYGESIRNLDWMGEQTREEALHKLATFRPKIGYPDSWRDYSALEVVPGDLVGNVLRAGEHEFCHQTGKLPGPVDPDEWLMLPQTVNAYYHPLRNEIVFPAAILQPPFFDAEADDALNYGGIGSVIGHEIGHGFDDQGSTCDGEGRLRNWWTDEDRAAFSERTGALVDQYDALVPQQFADQPEAPHVNGRLTIGENIGDLGGLGIALKAYRIACGGEADDEQLRRLFTGYATIWCSKIRDEALRVRLATDPHSPAEFRCNQIASNVDDFHRVFDVQPGDGMWLEPERRVSIW</sequence>
<dbReference type="PRINTS" id="PR00786">
    <property type="entry name" value="NEPRILYSIN"/>
</dbReference>
<dbReference type="EMBL" id="JBHUFZ010000017">
    <property type="protein sequence ID" value="MFD1890212.1"/>
    <property type="molecule type" value="Genomic_DNA"/>
</dbReference>
<feature type="domain" description="Peptidase M13 C-terminal" evidence="8">
    <location>
        <begin position="444"/>
        <end position="646"/>
    </location>
</feature>
<evidence type="ECO:0000256" key="3">
    <source>
        <dbReference type="ARBA" id="ARBA00022670"/>
    </source>
</evidence>
<comment type="cofactor">
    <cofactor evidence="1">
        <name>Zn(2+)</name>
        <dbReference type="ChEBI" id="CHEBI:29105"/>
    </cofactor>
</comment>
<dbReference type="PANTHER" id="PTHR11733">
    <property type="entry name" value="ZINC METALLOPROTEASE FAMILY M13 NEPRILYSIN-RELATED"/>
    <property type="match status" value="1"/>
</dbReference>
<reference evidence="11" key="1">
    <citation type="journal article" date="2019" name="Int. J. Syst. Evol. Microbiol.">
        <title>The Global Catalogue of Microorganisms (GCM) 10K type strain sequencing project: providing services to taxonomists for standard genome sequencing and annotation.</title>
        <authorList>
            <consortium name="The Broad Institute Genomics Platform"/>
            <consortium name="The Broad Institute Genome Sequencing Center for Infectious Disease"/>
            <person name="Wu L."/>
            <person name="Ma J."/>
        </authorList>
    </citation>
    <scope>NUCLEOTIDE SEQUENCE [LARGE SCALE GENOMIC DNA]</scope>
    <source>
        <strain evidence="11">CAIM 431</strain>
    </source>
</reference>
<dbReference type="Proteomes" id="UP001597326">
    <property type="component" value="Unassembled WGS sequence"/>
</dbReference>
<evidence type="ECO:0000256" key="1">
    <source>
        <dbReference type="ARBA" id="ARBA00001947"/>
    </source>
</evidence>
<keyword evidence="7" id="KW-0482">Metalloprotease</keyword>
<evidence type="ECO:0000259" key="9">
    <source>
        <dbReference type="Pfam" id="PF05649"/>
    </source>
</evidence>
<dbReference type="CDD" id="cd08662">
    <property type="entry name" value="M13"/>
    <property type="match status" value="1"/>
</dbReference>
<evidence type="ECO:0000256" key="7">
    <source>
        <dbReference type="ARBA" id="ARBA00023049"/>
    </source>
</evidence>
<accession>A0ABW4RV60</accession>
<name>A0ABW4RV60_9ACTN</name>
<dbReference type="InterPro" id="IPR008753">
    <property type="entry name" value="Peptidase_M13_N"/>
</dbReference>
<keyword evidence="11" id="KW-1185">Reference proteome</keyword>
<dbReference type="Gene3D" id="1.10.1380.10">
    <property type="entry name" value="Neutral endopeptidase , domain2"/>
    <property type="match status" value="1"/>
</dbReference>
<evidence type="ECO:0000256" key="2">
    <source>
        <dbReference type="ARBA" id="ARBA00007357"/>
    </source>
</evidence>
<organism evidence="10 11">
    <name type="scientific">Luteococcus peritonei</name>
    <dbReference type="NCBI Taxonomy" id="88874"/>
    <lineage>
        <taxon>Bacteria</taxon>
        <taxon>Bacillati</taxon>
        <taxon>Actinomycetota</taxon>
        <taxon>Actinomycetes</taxon>
        <taxon>Propionibacteriales</taxon>
        <taxon>Propionibacteriaceae</taxon>
        <taxon>Luteococcus</taxon>
    </lineage>
</organism>
<dbReference type="InterPro" id="IPR042089">
    <property type="entry name" value="Peptidase_M13_dom_2"/>
</dbReference>
<evidence type="ECO:0000256" key="6">
    <source>
        <dbReference type="ARBA" id="ARBA00022833"/>
    </source>
</evidence>
<dbReference type="PANTHER" id="PTHR11733:SF167">
    <property type="entry name" value="FI17812P1-RELATED"/>
    <property type="match status" value="1"/>
</dbReference>
<dbReference type="PROSITE" id="PS51885">
    <property type="entry name" value="NEPRILYSIN"/>
    <property type="match status" value="1"/>
</dbReference>
<dbReference type="Pfam" id="PF01431">
    <property type="entry name" value="Peptidase_M13"/>
    <property type="match status" value="1"/>
</dbReference>
<feature type="domain" description="Peptidase M13 N-terminal" evidence="9">
    <location>
        <begin position="11"/>
        <end position="392"/>
    </location>
</feature>
<dbReference type="InterPro" id="IPR000718">
    <property type="entry name" value="Peptidase_M13"/>
</dbReference>
<evidence type="ECO:0000256" key="4">
    <source>
        <dbReference type="ARBA" id="ARBA00022723"/>
    </source>
</evidence>
<dbReference type="InterPro" id="IPR018497">
    <property type="entry name" value="Peptidase_M13_C"/>
</dbReference>
<comment type="caution">
    <text evidence="10">The sequence shown here is derived from an EMBL/GenBank/DDBJ whole genome shotgun (WGS) entry which is preliminary data.</text>
</comment>
<protein>
    <submittedName>
        <fullName evidence="10">M13 family metallopeptidase</fullName>
    </submittedName>
</protein>
<dbReference type="SUPFAM" id="SSF55486">
    <property type="entry name" value="Metalloproteases ('zincins'), catalytic domain"/>
    <property type="match status" value="1"/>
</dbReference>